<dbReference type="GO" id="GO:0031124">
    <property type="term" value="P:mRNA 3'-end processing"/>
    <property type="evidence" value="ECO:0007669"/>
    <property type="project" value="InterPro"/>
</dbReference>
<dbReference type="Proteomes" id="UP001050691">
    <property type="component" value="Unassembled WGS sequence"/>
</dbReference>
<protein>
    <recommendedName>
        <fullName evidence="2">CID domain-containing protein</fullName>
    </recommendedName>
</protein>
<dbReference type="InterPro" id="IPR054127">
    <property type="entry name" value="Pcf11_C"/>
</dbReference>
<dbReference type="GO" id="GO:0005737">
    <property type="term" value="C:cytoplasm"/>
    <property type="evidence" value="ECO:0007669"/>
    <property type="project" value="TreeGrafter"/>
</dbReference>
<sequence>MSLHGYPENYGTVGYAQHSPSYQYPPAPDPNTFRQFYASQLATLTFNSRPIIQNLSMIAQDYNRLSNIVVQCIEAHIRRVPPNVKLPAWYLLDAISKNVPVPYAGLFAPLVADLFLESYYQVDPPTRGKMEEMLLTWRDGGQHNREVFGVVPQVALERAIWQSGGGSVNIMSRSSPPKTNDMITKAQVLADLEVTLAQQQRKLHFNPYDTVPSQHVEVLKQLRTLVQTTHVKQHELVAIDKQLRQMSVPHDLPSYPDPAHPPSSSHHSPSAVSPPYATSVPPNPLNTSTTLPFAGPDYGQYMYPQTNVLHPPLNTLPVVSSQPPLTQTIPSVSTPANIADLFNSLVKAGVVSAPVISADSQSSVPTNTGITPPETKFNEEYEQKIMSINISLNTADIMRKHTSIVPFIYDDLRLQCRQCAARYPDDKDGKKQMEDHLDMHFRQNQKAGLNTGRGHIRCWFIGAKDWIQEVIGDSKGKNRMEDSPTAIAAAQEAKLRESYVIVPPGDEAKSVQCPVCKETLKSEFLEEDEDWAWKNAVRVQGRIYHATCHAETSTATSLASRLRYEVIGDHSRPTTPDTGLDRNTPPRVTSSINSSVKKSPSPDTQRIGVKRKIEDSENTKQEPDETPPFKKVALLNSH</sequence>
<dbReference type="InterPro" id="IPR006569">
    <property type="entry name" value="CID_dom"/>
</dbReference>
<dbReference type="PANTHER" id="PTHR15921:SF3">
    <property type="entry name" value="PRE-MRNA CLEAVAGE COMPLEX 2 PROTEIN PCF11"/>
    <property type="match status" value="1"/>
</dbReference>
<dbReference type="EMBL" id="BPWL01000002">
    <property type="protein sequence ID" value="GJJ07434.1"/>
    <property type="molecule type" value="Genomic_DNA"/>
</dbReference>
<proteinExistence type="predicted"/>
<dbReference type="SUPFAM" id="SSF48464">
    <property type="entry name" value="ENTH/VHS domain"/>
    <property type="match status" value="1"/>
</dbReference>
<dbReference type="GO" id="GO:0000993">
    <property type="term" value="F:RNA polymerase II complex binding"/>
    <property type="evidence" value="ECO:0007669"/>
    <property type="project" value="InterPro"/>
</dbReference>
<feature type="compositionally biased region" description="Low complexity" evidence="1">
    <location>
        <begin position="590"/>
        <end position="602"/>
    </location>
</feature>
<organism evidence="3 4">
    <name type="scientific">Clathrus columnatus</name>
    <dbReference type="NCBI Taxonomy" id="1419009"/>
    <lineage>
        <taxon>Eukaryota</taxon>
        <taxon>Fungi</taxon>
        <taxon>Dikarya</taxon>
        <taxon>Basidiomycota</taxon>
        <taxon>Agaricomycotina</taxon>
        <taxon>Agaricomycetes</taxon>
        <taxon>Phallomycetidae</taxon>
        <taxon>Phallales</taxon>
        <taxon>Clathraceae</taxon>
        <taxon>Clathrus</taxon>
    </lineage>
</organism>
<dbReference type="FunFam" id="1.25.40.90:FF:000016">
    <property type="entry name" value="mRNA cleavage factor complex component Pcf11"/>
    <property type="match status" value="1"/>
</dbReference>
<dbReference type="GO" id="GO:0003729">
    <property type="term" value="F:mRNA binding"/>
    <property type="evidence" value="ECO:0007669"/>
    <property type="project" value="InterPro"/>
</dbReference>
<accession>A0AAV5A3V5</accession>
<evidence type="ECO:0000313" key="4">
    <source>
        <dbReference type="Proteomes" id="UP001050691"/>
    </source>
</evidence>
<dbReference type="PROSITE" id="PS51391">
    <property type="entry name" value="CID"/>
    <property type="match status" value="1"/>
</dbReference>
<evidence type="ECO:0000313" key="3">
    <source>
        <dbReference type="EMBL" id="GJJ07434.1"/>
    </source>
</evidence>
<comment type="caution">
    <text evidence="3">The sequence shown here is derived from an EMBL/GenBank/DDBJ whole genome shotgun (WGS) entry which is preliminary data.</text>
</comment>
<name>A0AAV5A3V5_9AGAM</name>
<feature type="compositionally biased region" description="Basic and acidic residues" evidence="1">
    <location>
        <begin position="611"/>
        <end position="623"/>
    </location>
</feature>
<dbReference type="CDD" id="cd16982">
    <property type="entry name" value="CID_Pcf11"/>
    <property type="match status" value="1"/>
</dbReference>
<feature type="domain" description="CID" evidence="2">
    <location>
        <begin position="29"/>
        <end position="164"/>
    </location>
</feature>
<dbReference type="Pfam" id="PF04818">
    <property type="entry name" value="CID"/>
    <property type="match status" value="1"/>
</dbReference>
<gene>
    <name evidence="3" type="ORF">Clacol_001636</name>
</gene>
<dbReference type="SMART" id="SM00582">
    <property type="entry name" value="RPR"/>
    <property type="match status" value="1"/>
</dbReference>
<dbReference type="PANTHER" id="PTHR15921">
    <property type="entry name" value="PRE-MRNA CLEAVAGE COMPLEX II"/>
    <property type="match status" value="1"/>
</dbReference>
<dbReference type="Pfam" id="PF21936">
    <property type="entry name" value="Pcf11_C"/>
    <property type="match status" value="1"/>
</dbReference>
<keyword evidence="4" id="KW-1185">Reference proteome</keyword>
<dbReference type="InterPro" id="IPR047415">
    <property type="entry name" value="Pcf11_CID"/>
</dbReference>
<feature type="compositionally biased region" description="Low complexity" evidence="1">
    <location>
        <begin position="262"/>
        <end position="292"/>
    </location>
</feature>
<dbReference type="AlphaFoldDB" id="A0AAV5A3V5"/>
<feature type="region of interest" description="Disordered" evidence="1">
    <location>
        <begin position="568"/>
        <end position="638"/>
    </location>
</feature>
<dbReference type="InterPro" id="IPR045154">
    <property type="entry name" value="PCF11-like"/>
</dbReference>
<dbReference type="GO" id="GO:0006369">
    <property type="term" value="P:termination of RNA polymerase II transcription"/>
    <property type="evidence" value="ECO:0007669"/>
    <property type="project" value="InterPro"/>
</dbReference>
<reference evidence="3" key="1">
    <citation type="submission" date="2021-10" db="EMBL/GenBank/DDBJ databases">
        <title>De novo Genome Assembly of Clathrus columnatus (Basidiomycota, Fungi) Using Illumina and Nanopore Sequence Data.</title>
        <authorList>
            <person name="Ogiso-Tanaka E."/>
            <person name="Itagaki H."/>
            <person name="Hosoya T."/>
            <person name="Hosaka K."/>
        </authorList>
    </citation>
    <scope>NUCLEOTIDE SEQUENCE</scope>
    <source>
        <strain evidence="3">MO-923</strain>
    </source>
</reference>
<evidence type="ECO:0000259" key="2">
    <source>
        <dbReference type="PROSITE" id="PS51391"/>
    </source>
</evidence>
<dbReference type="Gene3D" id="1.25.40.90">
    <property type="match status" value="1"/>
</dbReference>
<dbReference type="InterPro" id="IPR008942">
    <property type="entry name" value="ENTH_VHS"/>
</dbReference>
<evidence type="ECO:0000256" key="1">
    <source>
        <dbReference type="SAM" id="MobiDB-lite"/>
    </source>
</evidence>
<dbReference type="GO" id="GO:0005849">
    <property type="term" value="C:mRNA cleavage factor complex"/>
    <property type="evidence" value="ECO:0007669"/>
    <property type="project" value="TreeGrafter"/>
</dbReference>
<feature type="region of interest" description="Disordered" evidence="1">
    <location>
        <begin position="248"/>
        <end position="292"/>
    </location>
</feature>